<evidence type="ECO:0000313" key="3">
    <source>
        <dbReference type="Proteomes" id="UP001055439"/>
    </source>
</evidence>
<reference evidence="2" key="1">
    <citation type="submission" date="2022-05" db="EMBL/GenBank/DDBJ databases">
        <title>The Musa troglodytarum L. genome provides insights into the mechanism of non-climacteric behaviour and enrichment of carotenoids.</title>
        <authorList>
            <person name="Wang J."/>
        </authorList>
    </citation>
    <scope>NUCLEOTIDE SEQUENCE</scope>
    <source>
        <tissue evidence="2">Leaf</tissue>
    </source>
</reference>
<organism evidence="2 3">
    <name type="scientific">Musa troglodytarum</name>
    <name type="common">fe'i banana</name>
    <dbReference type="NCBI Taxonomy" id="320322"/>
    <lineage>
        <taxon>Eukaryota</taxon>
        <taxon>Viridiplantae</taxon>
        <taxon>Streptophyta</taxon>
        <taxon>Embryophyta</taxon>
        <taxon>Tracheophyta</taxon>
        <taxon>Spermatophyta</taxon>
        <taxon>Magnoliopsida</taxon>
        <taxon>Liliopsida</taxon>
        <taxon>Zingiberales</taxon>
        <taxon>Musaceae</taxon>
        <taxon>Musa</taxon>
    </lineage>
</organism>
<dbReference type="EMBL" id="CP097509">
    <property type="protein sequence ID" value="URE19886.1"/>
    <property type="molecule type" value="Genomic_DNA"/>
</dbReference>
<keyword evidence="3" id="KW-1185">Reference proteome</keyword>
<proteinExistence type="predicted"/>
<evidence type="ECO:0000313" key="2">
    <source>
        <dbReference type="EMBL" id="URE19886.1"/>
    </source>
</evidence>
<protein>
    <submittedName>
        <fullName evidence="2">Uncharacterized protein</fullName>
    </submittedName>
</protein>
<sequence length="137" mass="14931">MQIAGLFRSARWTIDQISNGEGNDHGGDRSDQHRCRTNQIYCAGREGAIVAIGEGSGSCIEQGPRATIGSCFEQGPRAALGVRRRRHPRRKGDSGNRGTLPTTSTVVVERQQRLLWNRTGAIYGRPTVEGGREANLT</sequence>
<name>A0A9E7GQT6_9LILI</name>
<feature type="region of interest" description="Disordered" evidence="1">
    <location>
        <begin position="77"/>
        <end position="103"/>
    </location>
</feature>
<accession>A0A9E7GQT6</accession>
<dbReference type="Proteomes" id="UP001055439">
    <property type="component" value="Chromosome 7"/>
</dbReference>
<evidence type="ECO:0000256" key="1">
    <source>
        <dbReference type="SAM" id="MobiDB-lite"/>
    </source>
</evidence>
<gene>
    <name evidence="2" type="ORF">MUK42_13161</name>
</gene>
<dbReference type="AlphaFoldDB" id="A0A9E7GQT6"/>